<dbReference type="Pfam" id="PF02811">
    <property type="entry name" value="PHP"/>
    <property type="match status" value="1"/>
</dbReference>
<dbReference type="AlphaFoldDB" id="A0A7I8DV96"/>
<dbReference type="InterPro" id="IPR016195">
    <property type="entry name" value="Pol/histidinol_Pase-like"/>
</dbReference>
<dbReference type="RefSeq" id="WP_200765055.1">
    <property type="nucleotide sequence ID" value="NZ_AP024085.1"/>
</dbReference>
<evidence type="ECO:0000256" key="4">
    <source>
        <dbReference type="ARBA" id="ARBA00022605"/>
    </source>
</evidence>
<keyword evidence="4 8" id="KW-0028">Amino-acid biosynthesis</keyword>
<dbReference type="Gene3D" id="3.20.20.140">
    <property type="entry name" value="Metal-dependent hydrolases"/>
    <property type="match status" value="1"/>
</dbReference>
<dbReference type="UniPathway" id="UPA00031">
    <property type="reaction ID" value="UER00013"/>
</dbReference>
<evidence type="ECO:0000256" key="1">
    <source>
        <dbReference type="ARBA" id="ARBA00004970"/>
    </source>
</evidence>
<keyword evidence="5 8" id="KW-0378">Hydrolase</keyword>
<dbReference type="EMBL" id="AP024085">
    <property type="protein sequence ID" value="BCL56532.1"/>
    <property type="molecule type" value="Genomic_DNA"/>
</dbReference>
<evidence type="ECO:0000256" key="3">
    <source>
        <dbReference type="ARBA" id="ARBA00013085"/>
    </source>
</evidence>
<dbReference type="EC" id="3.1.3.15" evidence="3 8"/>
<sequence>MNKNNYHTHTTRCYHASGKDEEYVKAAIKAGIKELGFSDHTPWHYDSSFKATMRMPESQLDDYIESIRYLKEKYKDQISILIGLECEYFERYMPWLEKMLKDKQIDYIILGNHYYETDELHQYFGSPVNEYYLKAYVDYCIKAIDTGLYSYIAHPDLVYYDKDSKLYQEEMSRLCAYAKEKDMPLEFNLLGFMSGRHYPNESFWKIASKYQNKAIIGFDAHSPDALLKDDIYQQAFNYLSSLDVELIDTIKTLKK</sequence>
<dbReference type="NCBIfam" id="TIGR01856">
    <property type="entry name" value="hisJ_fam"/>
    <property type="match status" value="1"/>
</dbReference>
<proteinExistence type="inferred from homology"/>
<evidence type="ECO:0000256" key="6">
    <source>
        <dbReference type="ARBA" id="ARBA00023102"/>
    </source>
</evidence>
<dbReference type="InterPro" id="IPR010140">
    <property type="entry name" value="Histidinol_P_phosphatase_HisJ"/>
</dbReference>
<keyword evidence="6 8" id="KW-0368">Histidine biosynthesis</keyword>
<evidence type="ECO:0000256" key="5">
    <source>
        <dbReference type="ARBA" id="ARBA00022801"/>
    </source>
</evidence>
<dbReference type="PANTHER" id="PTHR21039:SF0">
    <property type="entry name" value="HISTIDINOL-PHOSPHATASE"/>
    <property type="match status" value="1"/>
</dbReference>
<gene>
    <name evidence="10" type="ORF">Fi14EGH31_02440</name>
</gene>
<organism evidence="10 11">
    <name type="scientific">Faecalibacillus intestinalis</name>
    <dbReference type="NCBI Taxonomy" id="1982626"/>
    <lineage>
        <taxon>Bacteria</taxon>
        <taxon>Bacillati</taxon>
        <taxon>Bacillota</taxon>
        <taxon>Erysipelotrichia</taxon>
        <taxon>Erysipelotrichales</taxon>
        <taxon>Coprobacillaceae</taxon>
        <taxon>Faecalibacillus</taxon>
    </lineage>
</organism>
<dbReference type="CDD" id="cd12110">
    <property type="entry name" value="PHP_HisPPase_Hisj_like"/>
    <property type="match status" value="1"/>
</dbReference>
<evidence type="ECO:0000313" key="11">
    <source>
        <dbReference type="Proteomes" id="UP000593842"/>
    </source>
</evidence>
<dbReference type="SUPFAM" id="SSF89550">
    <property type="entry name" value="PHP domain-like"/>
    <property type="match status" value="1"/>
</dbReference>
<name>A0A7I8DV96_9FIRM</name>
<dbReference type="PANTHER" id="PTHR21039">
    <property type="entry name" value="HISTIDINOL PHOSPHATASE-RELATED"/>
    <property type="match status" value="1"/>
</dbReference>
<dbReference type="Proteomes" id="UP000593842">
    <property type="component" value="Chromosome"/>
</dbReference>
<evidence type="ECO:0000256" key="8">
    <source>
        <dbReference type="RuleBase" id="RU366003"/>
    </source>
</evidence>
<evidence type="ECO:0000256" key="7">
    <source>
        <dbReference type="ARBA" id="ARBA00049158"/>
    </source>
</evidence>
<dbReference type="GO" id="GO:0005737">
    <property type="term" value="C:cytoplasm"/>
    <property type="evidence" value="ECO:0007669"/>
    <property type="project" value="TreeGrafter"/>
</dbReference>
<comment type="similarity">
    <text evidence="2 8">Belongs to the PHP hydrolase family. HisK subfamily.</text>
</comment>
<reference evidence="11" key="1">
    <citation type="submission" date="2020-09" db="EMBL/GenBank/DDBJ databases">
        <title>Complete genome sequencing of Faecalibacillus intestinalis strain 14EGH31.</title>
        <authorList>
            <person name="Sakamoto M."/>
            <person name="Murakami T."/>
            <person name="Mori H."/>
        </authorList>
    </citation>
    <scope>NUCLEOTIDE SEQUENCE [LARGE SCALE GENOMIC DNA]</scope>
    <source>
        <strain evidence="11">14EGH31</strain>
    </source>
</reference>
<evidence type="ECO:0000313" key="10">
    <source>
        <dbReference type="EMBL" id="BCL56532.1"/>
    </source>
</evidence>
<evidence type="ECO:0000259" key="9">
    <source>
        <dbReference type="Pfam" id="PF02811"/>
    </source>
</evidence>
<comment type="pathway">
    <text evidence="1 8">Amino-acid biosynthesis; L-histidine biosynthesis; L-histidine from 5-phospho-alpha-D-ribose 1-diphosphate: step 8/9.</text>
</comment>
<dbReference type="GO" id="GO:0000105">
    <property type="term" value="P:L-histidine biosynthetic process"/>
    <property type="evidence" value="ECO:0007669"/>
    <property type="project" value="UniProtKB-UniRule"/>
</dbReference>
<dbReference type="InterPro" id="IPR004013">
    <property type="entry name" value="PHP_dom"/>
</dbReference>
<dbReference type="GeneID" id="70578651"/>
<accession>A0A7I8DV96</accession>
<protein>
    <recommendedName>
        <fullName evidence="3 8">Histidinol-phosphatase</fullName>
        <shortName evidence="8">HolPase</shortName>
        <ecNumber evidence="3 8">3.1.3.15</ecNumber>
    </recommendedName>
</protein>
<comment type="catalytic activity">
    <reaction evidence="7 8">
        <text>L-histidinol phosphate + H2O = L-histidinol + phosphate</text>
        <dbReference type="Rhea" id="RHEA:14465"/>
        <dbReference type="ChEBI" id="CHEBI:15377"/>
        <dbReference type="ChEBI" id="CHEBI:43474"/>
        <dbReference type="ChEBI" id="CHEBI:57699"/>
        <dbReference type="ChEBI" id="CHEBI:57980"/>
        <dbReference type="EC" id="3.1.3.15"/>
    </reaction>
</comment>
<feature type="domain" description="PHP" evidence="9">
    <location>
        <begin position="6"/>
        <end position="188"/>
    </location>
</feature>
<dbReference type="KEGG" id="fit:Fi14EGH31_02440"/>
<evidence type="ECO:0000256" key="2">
    <source>
        <dbReference type="ARBA" id="ARBA00009152"/>
    </source>
</evidence>
<dbReference type="GO" id="GO:0004401">
    <property type="term" value="F:histidinol-phosphatase activity"/>
    <property type="evidence" value="ECO:0007669"/>
    <property type="project" value="UniProtKB-UniRule"/>
</dbReference>